<keyword evidence="16" id="KW-1185">Reference proteome</keyword>
<evidence type="ECO:0000256" key="9">
    <source>
        <dbReference type="ARBA" id="ARBA00022989"/>
    </source>
</evidence>
<feature type="transmembrane region" description="Helical" evidence="13">
    <location>
        <begin position="115"/>
        <end position="134"/>
    </location>
</feature>
<dbReference type="Pfam" id="PF02518">
    <property type="entry name" value="HATPase_c"/>
    <property type="match status" value="1"/>
</dbReference>
<dbReference type="EC" id="2.7.13.3" evidence="4"/>
<dbReference type="PANTHER" id="PTHR43711">
    <property type="entry name" value="TWO-COMPONENT HISTIDINE KINASE"/>
    <property type="match status" value="1"/>
</dbReference>
<evidence type="ECO:0000259" key="14">
    <source>
        <dbReference type="PROSITE" id="PS50109"/>
    </source>
</evidence>
<dbReference type="SMART" id="SM00388">
    <property type="entry name" value="HisKA"/>
    <property type="match status" value="1"/>
</dbReference>
<evidence type="ECO:0000256" key="2">
    <source>
        <dbReference type="ARBA" id="ARBA00004141"/>
    </source>
</evidence>
<dbReference type="CDD" id="cd00075">
    <property type="entry name" value="HATPase"/>
    <property type="match status" value="1"/>
</dbReference>
<keyword evidence="11 13" id="KW-0472">Membrane</keyword>
<dbReference type="InterPro" id="IPR036097">
    <property type="entry name" value="HisK_dim/P_sf"/>
</dbReference>
<dbReference type="InterPro" id="IPR036890">
    <property type="entry name" value="HATPase_C_sf"/>
</dbReference>
<dbReference type="AlphaFoldDB" id="A0A2K8UH50"/>
<feature type="domain" description="Histidine kinase" evidence="14">
    <location>
        <begin position="690"/>
        <end position="913"/>
    </location>
</feature>
<dbReference type="CDD" id="cd00082">
    <property type="entry name" value="HisKA"/>
    <property type="match status" value="1"/>
</dbReference>
<evidence type="ECO:0000256" key="11">
    <source>
        <dbReference type="ARBA" id="ARBA00023136"/>
    </source>
</evidence>
<evidence type="ECO:0000256" key="8">
    <source>
        <dbReference type="ARBA" id="ARBA00022777"/>
    </source>
</evidence>
<dbReference type="Gene3D" id="1.20.1730.10">
    <property type="entry name" value="Sodium/glucose cotransporter"/>
    <property type="match status" value="1"/>
</dbReference>
<feature type="transmembrane region" description="Helical" evidence="13">
    <location>
        <begin position="36"/>
        <end position="56"/>
    </location>
</feature>
<dbReference type="GO" id="GO:0000155">
    <property type="term" value="F:phosphorelay sensor kinase activity"/>
    <property type="evidence" value="ECO:0007669"/>
    <property type="project" value="InterPro"/>
</dbReference>
<proteinExistence type="inferred from homology"/>
<dbReference type="Gene3D" id="1.10.287.130">
    <property type="match status" value="1"/>
</dbReference>
<feature type="transmembrane region" description="Helical" evidence="13">
    <location>
        <begin position="291"/>
        <end position="316"/>
    </location>
</feature>
<comment type="similarity">
    <text evidence="3">Belongs to the sodium:solute symporter (SSF) (TC 2.A.21) family.</text>
</comment>
<dbReference type="InterPro" id="IPR003661">
    <property type="entry name" value="HisK_dim/P_dom"/>
</dbReference>
<comment type="catalytic activity">
    <reaction evidence="1">
        <text>ATP + protein L-histidine = ADP + protein N-phospho-L-histidine.</text>
        <dbReference type="EC" id="2.7.13.3"/>
    </reaction>
</comment>
<evidence type="ECO:0000256" key="10">
    <source>
        <dbReference type="ARBA" id="ARBA00023012"/>
    </source>
</evidence>
<dbReference type="InterPro" id="IPR001734">
    <property type="entry name" value="Na/solute_symporter"/>
</dbReference>
<dbReference type="PROSITE" id="PS50109">
    <property type="entry name" value="HIS_KIN"/>
    <property type="match status" value="1"/>
</dbReference>
<dbReference type="Proteomes" id="UP000232638">
    <property type="component" value="Chromosome"/>
</dbReference>
<dbReference type="PROSITE" id="PS50283">
    <property type="entry name" value="NA_SOLUT_SYMP_3"/>
    <property type="match status" value="1"/>
</dbReference>
<evidence type="ECO:0000313" key="15">
    <source>
        <dbReference type="EMBL" id="AUB84868.1"/>
    </source>
</evidence>
<evidence type="ECO:0000313" key="16">
    <source>
        <dbReference type="Proteomes" id="UP000232638"/>
    </source>
</evidence>
<feature type="transmembrane region" description="Helical" evidence="13">
    <location>
        <begin position="336"/>
        <end position="367"/>
    </location>
</feature>
<keyword evidence="9 13" id="KW-1133">Transmembrane helix</keyword>
<feature type="transmembrane region" description="Helical" evidence="13">
    <location>
        <begin position="388"/>
        <end position="411"/>
    </location>
</feature>
<feature type="transmembrane region" description="Helical" evidence="13">
    <location>
        <begin position="204"/>
        <end position="224"/>
    </location>
</feature>
<feature type="transmembrane region" description="Helical" evidence="13">
    <location>
        <begin position="417"/>
        <end position="444"/>
    </location>
</feature>
<dbReference type="InterPro" id="IPR050736">
    <property type="entry name" value="Sensor_HK_Regulatory"/>
</dbReference>
<dbReference type="Gene3D" id="3.30.565.10">
    <property type="entry name" value="Histidine kinase-like ATPase, C-terminal domain"/>
    <property type="match status" value="1"/>
</dbReference>
<dbReference type="OrthoDB" id="9764438at2"/>
<gene>
    <name evidence="15" type="ORF">THSYN_20740</name>
</gene>
<dbReference type="SUPFAM" id="SSF47384">
    <property type="entry name" value="Homodimeric domain of signal transducing histidine kinase"/>
    <property type="match status" value="1"/>
</dbReference>
<evidence type="ECO:0000256" key="1">
    <source>
        <dbReference type="ARBA" id="ARBA00000085"/>
    </source>
</evidence>
<name>A0A2K8UH50_9GAMM</name>
<evidence type="ECO:0000256" key="6">
    <source>
        <dbReference type="ARBA" id="ARBA00022679"/>
    </source>
</evidence>
<dbReference type="InterPro" id="IPR005467">
    <property type="entry name" value="His_kinase_dom"/>
</dbReference>
<dbReference type="InterPro" id="IPR038377">
    <property type="entry name" value="Na/Glc_symporter_sf"/>
</dbReference>
<dbReference type="Pfam" id="PF00512">
    <property type="entry name" value="HisKA"/>
    <property type="match status" value="1"/>
</dbReference>
<dbReference type="GO" id="GO:0016020">
    <property type="term" value="C:membrane"/>
    <property type="evidence" value="ECO:0007669"/>
    <property type="project" value="UniProtKB-SubCell"/>
</dbReference>
<comment type="subcellular location">
    <subcellularLocation>
        <location evidence="2">Membrane</location>
        <topology evidence="2">Multi-pass membrane protein</topology>
    </subcellularLocation>
</comment>
<dbReference type="CDD" id="cd10322">
    <property type="entry name" value="SLC5sbd"/>
    <property type="match status" value="1"/>
</dbReference>
<keyword evidence="12" id="KW-0175">Coiled coil</keyword>
<dbReference type="SUPFAM" id="SSF55874">
    <property type="entry name" value="ATPase domain of HSP90 chaperone/DNA topoisomerase II/histidine kinase"/>
    <property type="match status" value="1"/>
</dbReference>
<feature type="transmembrane region" description="Helical" evidence="13">
    <location>
        <begin position="256"/>
        <end position="279"/>
    </location>
</feature>
<evidence type="ECO:0000256" key="4">
    <source>
        <dbReference type="ARBA" id="ARBA00012438"/>
    </source>
</evidence>
<dbReference type="GO" id="GO:0022857">
    <property type="term" value="F:transmembrane transporter activity"/>
    <property type="evidence" value="ECO:0007669"/>
    <property type="project" value="InterPro"/>
</dbReference>
<keyword evidence="7 13" id="KW-0812">Transmembrane</keyword>
<dbReference type="InterPro" id="IPR003594">
    <property type="entry name" value="HATPase_dom"/>
</dbReference>
<organism evidence="15 16">
    <name type="scientific">Candidatus Thiodictyon syntrophicum</name>
    <dbReference type="NCBI Taxonomy" id="1166950"/>
    <lineage>
        <taxon>Bacteria</taxon>
        <taxon>Pseudomonadati</taxon>
        <taxon>Pseudomonadota</taxon>
        <taxon>Gammaproteobacteria</taxon>
        <taxon>Chromatiales</taxon>
        <taxon>Chromatiaceae</taxon>
        <taxon>Thiodictyon</taxon>
    </lineage>
</organism>
<keyword evidence="8 15" id="KW-0418">Kinase</keyword>
<evidence type="ECO:0000256" key="5">
    <source>
        <dbReference type="ARBA" id="ARBA00022553"/>
    </source>
</evidence>
<feature type="transmembrane region" description="Helical" evidence="13">
    <location>
        <begin position="6"/>
        <end position="24"/>
    </location>
</feature>
<dbReference type="RefSeq" id="WP_100922523.1">
    <property type="nucleotide sequence ID" value="NZ_CP020370.1"/>
</dbReference>
<dbReference type="PANTHER" id="PTHR43711:SF30">
    <property type="entry name" value="HISTIDINE KINASE"/>
    <property type="match status" value="1"/>
</dbReference>
<protein>
    <recommendedName>
        <fullName evidence="4">histidine kinase</fullName>
        <ecNumber evidence="4">2.7.13.3</ecNumber>
    </recommendedName>
</protein>
<sequence>MITGPLIIGVACVYLGLLFALAFWADRRADQGRSVIGNPTVYALSLAVYCTAWTFYGSVGRATGAGLGFLAIYVGPTLIALLWGSVLVKMVRVSKAERITSIADFIASRYGMSQLLGGLVTVIAVFGVVPYIALQLKAIAWSFTILVHYPQVRMPQAQDLPFWQDTGFIVALLLAAFTILFGTRHLDASERHEGMVAAVAFESIVKLVAFMAVGLWVTLGLLGFDGTLGAPLLPPAGGDPHLAPLLDPAIRSPTDWFAISLLAALAVMLLPRQFQVAVVENSDERQIRRAIWLFPLYLFLINLFVIPIAMAGLLVFPDGQVDPDTFVLTLPMAFGHPWLALAVFIGGLSAATGMVIVEVIALTTMVSNDLVLPVLLRRWHQRPESMDLGRLLLIIRRAAILLILMLGWLYYRLAGEAYALVGIGLISFAAVAQFAPVVFAALYWRGGTREGALAGLSAGFLVWLYTLLLPSFARSGWLPSAFIESGAFGIDILKPQSLFGLAHWNEVTHCLFWSLSANIGAFLVVSSLRAPNAVEATQASAYVDALKHGRRTSLPLWRGSAEVAELRTLAERFLGTERTRRAFSGYAASRGITTPESLPADAQTVDFAETLLSGAIGGASARVMVAAVTEEEALGVDEVLDILDEASQVRAYSLELEQKSRELEAASAELRAANERLQELDRLKDDFMSSVTHELRTPLAAIRAFSEILFDDPEIEVGERKRFLGILVSETERLSRLVNQVLDLAKIESGHADWLIEPVDLREVIEQSVAATGQLIQGRGAQVAVAFEVDGDPPPAPLVLADRDRLVQVLVNLLSNAAKFVPPAGGLVQVRLRRRGDWLRVCVADNGRGIPAADLELVFEKFRQAADGGEKPVGTGLGLPISRQIVENFGGRIWAEAGTPAGATLCFELPALADTAARHGEEEQ</sequence>
<dbReference type="PRINTS" id="PR00344">
    <property type="entry name" value="BCTRLSENSOR"/>
</dbReference>
<keyword evidence="10" id="KW-0902">Two-component regulatory system</keyword>
<dbReference type="EMBL" id="CP020370">
    <property type="protein sequence ID" value="AUB84868.1"/>
    <property type="molecule type" value="Genomic_DNA"/>
</dbReference>
<evidence type="ECO:0000256" key="13">
    <source>
        <dbReference type="SAM" id="Phobius"/>
    </source>
</evidence>
<feature type="transmembrane region" description="Helical" evidence="13">
    <location>
        <begin position="451"/>
        <end position="473"/>
    </location>
</feature>
<feature type="transmembrane region" description="Helical" evidence="13">
    <location>
        <begin position="162"/>
        <end position="183"/>
    </location>
</feature>
<evidence type="ECO:0000256" key="3">
    <source>
        <dbReference type="ARBA" id="ARBA00006434"/>
    </source>
</evidence>
<evidence type="ECO:0000256" key="7">
    <source>
        <dbReference type="ARBA" id="ARBA00022692"/>
    </source>
</evidence>
<dbReference type="SMART" id="SM00387">
    <property type="entry name" value="HATPase_c"/>
    <property type="match status" value="1"/>
</dbReference>
<accession>A0A2K8UH50</accession>
<feature type="transmembrane region" description="Helical" evidence="13">
    <location>
        <begin position="68"/>
        <end position="88"/>
    </location>
</feature>
<dbReference type="FunFam" id="1.10.287.130:FF:000001">
    <property type="entry name" value="Two-component sensor histidine kinase"/>
    <property type="match status" value="1"/>
</dbReference>
<evidence type="ECO:0000256" key="12">
    <source>
        <dbReference type="SAM" id="Coils"/>
    </source>
</evidence>
<feature type="coiled-coil region" evidence="12">
    <location>
        <begin position="649"/>
        <end position="690"/>
    </location>
</feature>
<keyword evidence="6" id="KW-0808">Transferase</keyword>
<keyword evidence="5" id="KW-0597">Phosphoprotein</keyword>
<dbReference type="InterPro" id="IPR004358">
    <property type="entry name" value="Sig_transdc_His_kin-like_C"/>
</dbReference>
<dbReference type="KEGG" id="tsy:THSYN_20740"/>
<reference evidence="15 16" key="1">
    <citation type="submission" date="2017-03" db="EMBL/GenBank/DDBJ databases">
        <title>Complete genome sequence of Candidatus 'Thiodictyon syntrophicum' sp. nov. strain Cad16T, a photolithoautotroph purple sulfur bacterium isolated from an alpine meromictic lake.</title>
        <authorList>
            <person name="Luedin S.M."/>
            <person name="Pothier J.F."/>
            <person name="Danza F."/>
            <person name="Storelli N."/>
            <person name="Wittwer M."/>
            <person name="Tonolla M."/>
        </authorList>
    </citation>
    <scope>NUCLEOTIDE SEQUENCE [LARGE SCALE GENOMIC DNA]</scope>
    <source>
        <strain evidence="15 16">Cad16T</strain>
    </source>
</reference>